<sequence length="123" mass="13790">MLAGLAMTAALAQTGHARQAPEFDPAATLGTIAVQQLPNEAQQTLQRIEAGGPFPYAKDGSRFGNYERILPRRSRGYYREYTVKTPRSRNRGAKRIVCGGEERATSDCYYTEDHYNSFKRISK</sequence>
<dbReference type="InterPro" id="IPR000026">
    <property type="entry name" value="N1-like"/>
</dbReference>
<evidence type="ECO:0000256" key="2">
    <source>
        <dbReference type="ARBA" id="ARBA00022801"/>
    </source>
</evidence>
<evidence type="ECO:0000256" key="1">
    <source>
        <dbReference type="ARBA" id="ARBA00022722"/>
    </source>
</evidence>
<keyword evidence="2" id="KW-0378">Hydrolase</keyword>
<keyword evidence="1" id="KW-0540">Nuclease</keyword>
<proteinExistence type="predicted"/>
<evidence type="ECO:0000313" key="3">
    <source>
        <dbReference type="EMBL" id="CAG9176822.1"/>
    </source>
</evidence>
<gene>
    <name evidence="3" type="ORF">LMG21510_03139</name>
</gene>
<dbReference type="RefSeq" id="WP_222208647.1">
    <property type="nucleotide sequence ID" value="NZ_CAJZAH010000003.1"/>
</dbReference>
<dbReference type="Gene3D" id="3.10.450.30">
    <property type="entry name" value="Microbial ribonucleases"/>
    <property type="match status" value="1"/>
</dbReference>
<reference evidence="3 4" key="1">
    <citation type="submission" date="2021-08" db="EMBL/GenBank/DDBJ databases">
        <authorList>
            <person name="Peeters C."/>
        </authorList>
    </citation>
    <scope>NUCLEOTIDE SEQUENCE [LARGE SCALE GENOMIC DNA]</scope>
    <source>
        <strain evidence="3 4">LMG 21510</strain>
    </source>
</reference>
<dbReference type="Proteomes" id="UP000721236">
    <property type="component" value="Unassembled WGS sequence"/>
</dbReference>
<name>A0ABN7YTM7_9BURK</name>
<dbReference type="SUPFAM" id="SSF53933">
    <property type="entry name" value="Microbial ribonucleases"/>
    <property type="match status" value="1"/>
</dbReference>
<dbReference type="InterPro" id="IPR016191">
    <property type="entry name" value="Ribonuclease/ribotoxin"/>
</dbReference>
<keyword evidence="4" id="KW-1185">Reference proteome</keyword>
<accession>A0ABN7YTM7</accession>
<comment type="caution">
    <text evidence="3">The sequence shown here is derived from an EMBL/GenBank/DDBJ whole genome shotgun (WGS) entry which is preliminary data.</text>
</comment>
<protein>
    <submittedName>
        <fullName evidence="3">Uncharacterized protein</fullName>
    </submittedName>
</protein>
<dbReference type="EMBL" id="CAJZAH010000003">
    <property type="protein sequence ID" value="CAG9176822.1"/>
    <property type="molecule type" value="Genomic_DNA"/>
</dbReference>
<evidence type="ECO:0000313" key="4">
    <source>
        <dbReference type="Proteomes" id="UP000721236"/>
    </source>
</evidence>
<organism evidence="3 4">
    <name type="scientific">Cupriavidus respiraculi</name>
    <dbReference type="NCBI Taxonomy" id="195930"/>
    <lineage>
        <taxon>Bacteria</taxon>
        <taxon>Pseudomonadati</taxon>
        <taxon>Pseudomonadota</taxon>
        <taxon>Betaproteobacteria</taxon>
        <taxon>Burkholderiales</taxon>
        <taxon>Burkholderiaceae</taxon>
        <taxon>Cupriavidus</taxon>
    </lineage>
</organism>
<dbReference type="Pfam" id="PF00545">
    <property type="entry name" value="Ribonuclease"/>
    <property type="match status" value="1"/>
</dbReference>
<dbReference type="CDD" id="cd00607">
    <property type="entry name" value="RNase_Sa"/>
    <property type="match status" value="1"/>
</dbReference>